<dbReference type="SUPFAM" id="SSF56784">
    <property type="entry name" value="HAD-like"/>
    <property type="match status" value="1"/>
</dbReference>
<sequence length="130" mass="14655">MFQIKELYPLLLCLFSASLYALTNKLDPSSFTAPPHPPYCSPLISHNQKMMKDNNLVRHLDACETMGNATAICSDKTGTLTTNRMTVVQTYIGWSIERRAIFNHSSLMSCLDHWESSYLPFCSAQLTGFL</sequence>
<dbReference type="InterPro" id="IPR036412">
    <property type="entry name" value="HAD-like_sf"/>
</dbReference>
<proteinExistence type="predicted"/>
<gene>
    <name evidence="7" type="ORF">AMECASPLE_019533</name>
</gene>
<keyword evidence="5" id="KW-0472">Membrane</keyword>
<comment type="caution">
    <text evidence="7">The sequence shown here is derived from an EMBL/GenBank/DDBJ whole genome shotgun (WGS) entry which is preliminary data.</text>
</comment>
<keyword evidence="6" id="KW-0732">Signal</keyword>
<dbReference type="PANTHER" id="PTHR24093:SF284">
    <property type="entry name" value="PLASMA MEMBRANE CALCIUM-TRANSPORTING ATPASE 3"/>
    <property type="match status" value="1"/>
</dbReference>
<dbReference type="PROSITE" id="PS00154">
    <property type="entry name" value="ATPASE_E1_E2"/>
    <property type="match status" value="1"/>
</dbReference>
<keyword evidence="2" id="KW-0812">Transmembrane</keyword>
<comment type="subcellular location">
    <subcellularLocation>
        <location evidence="1">Membrane</location>
    </subcellularLocation>
</comment>
<evidence type="ECO:0000256" key="4">
    <source>
        <dbReference type="ARBA" id="ARBA00022989"/>
    </source>
</evidence>
<dbReference type="EMBL" id="JAHRIP010086219">
    <property type="protein sequence ID" value="MEQ2315188.1"/>
    <property type="molecule type" value="Genomic_DNA"/>
</dbReference>
<evidence type="ECO:0000256" key="2">
    <source>
        <dbReference type="ARBA" id="ARBA00022692"/>
    </source>
</evidence>
<protein>
    <submittedName>
        <fullName evidence="7">Uncharacterized protein</fullName>
    </submittedName>
</protein>
<dbReference type="Gene3D" id="1.20.1110.10">
    <property type="entry name" value="Calcium-transporting ATPase, transmembrane domain"/>
    <property type="match status" value="1"/>
</dbReference>
<reference evidence="7 8" key="1">
    <citation type="submission" date="2021-06" db="EMBL/GenBank/DDBJ databases">
        <authorList>
            <person name="Palmer J.M."/>
        </authorList>
    </citation>
    <scope>NUCLEOTIDE SEQUENCE [LARGE SCALE GENOMIC DNA]</scope>
    <source>
        <strain evidence="7 8">AS_MEX2019</strain>
        <tissue evidence="7">Muscle</tissue>
    </source>
</reference>
<evidence type="ECO:0000313" key="8">
    <source>
        <dbReference type="Proteomes" id="UP001469553"/>
    </source>
</evidence>
<keyword evidence="4" id="KW-1133">Transmembrane helix</keyword>
<keyword evidence="8" id="KW-1185">Reference proteome</keyword>
<dbReference type="Proteomes" id="UP001469553">
    <property type="component" value="Unassembled WGS sequence"/>
</dbReference>
<evidence type="ECO:0000256" key="3">
    <source>
        <dbReference type="ARBA" id="ARBA00022842"/>
    </source>
</evidence>
<feature type="signal peptide" evidence="6">
    <location>
        <begin position="1"/>
        <end position="21"/>
    </location>
</feature>
<evidence type="ECO:0000313" key="7">
    <source>
        <dbReference type="EMBL" id="MEQ2315188.1"/>
    </source>
</evidence>
<accession>A0ABV1A9G4</accession>
<dbReference type="InterPro" id="IPR018303">
    <property type="entry name" value="ATPase_P-typ_P_site"/>
</dbReference>
<name>A0ABV1A9G4_9TELE</name>
<evidence type="ECO:0000256" key="1">
    <source>
        <dbReference type="ARBA" id="ARBA00004370"/>
    </source>
</evidence>
<evidence type="ECO:0000256" key="5">
    <source>
        <dbReference type="ARBA" id="ARBA00023136"/>
    </source>
</evidence>
<evidence type="ECO:0000256" key="6">
    <source>
        <dbReference type="SAM" id="SignalP"/>
    </source>
</evidence>
<organism evidence="7 8">
    <name type="scientific">Ameca splendens</name>
    <dbReference type="NCBI Taxonomy" id="208324"/>
    <lineage>
        <taxon>Eukaryota</taxon>
        <taxon>Metazoa</taxon>
        <taxon>Chordata</taxon>
        <taxon>Craniata</taxon>
        <taxon>Vertebrata</taxon>
        <taxon>Euteleostomi</taxon>
        <taxon>Actinopterygii</taxon>
        <taxon>Neopterygii</taxon>
        <taxon>Teleostei</taxon>
        <taxon>Neoteleostei</taxon>
        <taxon>Acanthomorphata</taxon>
        <taxon>Ovalentaria</taxon>
        <taxon>Atherinomorphae</taxon>
        <taxon>Cyprinodontiformes</taxon>
        <taxon>Goodeidae</taxon>
        <taxon>Ameca</taxon>
    </lineage>
</organism>
<keyword evidence="3" id="KW-0460">Magnesium</keyword>
<dbReference type="PANTHER" id="PTHR24093">
    <property type="entry name" value="CATION TRANSPORTING ATPASE"/>
    <property type="match status" value="1"/>
</dbReference>
<feature type="chain" id="PRO_5045767373" evidence="6">
    <location>
        <begin position="22"/>
        <end position="130"/>
    </location>
</feature>